<evidence type="ECO:0000256" key="1">
    <source>
        <dbReference type="SAM" id="MobiDB-lite"/>
    </source>
</evidence>
<reference evidence="2 3" key="1">
    <citation type="submission" date="2020-05" db="EMBL/GenBank/DDBJ databases">
        <title>Whole genome shotgun sequence of Streptomyces microflavus NBRC 13062.</title>
        <authorList>
            <person name="Komaki H."/>
            <person name="Tamura T."/>
        </authorList>
    </citation>
    <scope>NUCLEOTIDE SEQUENCE [LARGE SCALE GENOMIC DNA]</scope>
    <source>
        <strain evidence="2 3">NBRC 13062</strain>
    </source>
</reference>
<feature type="compositionally biased region" description="Low complexity" evidence="1">
    <location>
        <begin position="128"/>
        <end position="144"/>
    </location>
</feature>
<comment type="caution">
    <text evidence="2">The sequence shown here is derived from an EMBL/GenBank/DDBJ whole genome shotgun (WGS) entry which is preliminary data.</text>
</comment>
<proteinExistence type="predicted"/>
<dbReference type="AlphaFoldDB" id="A0A7J0CX07"/>
<protein>
    <submittedName>
        <fullName evidence="2">N-acetyltransferase</fullName>
    </submittedName>
</protein>
<accession>A0A7J0CX07</accession>
<keyword evidence="2" id="KW-0808">Transferase</keyword>
<name>A0A7J0CX07_STRMI</name>
<feature type="region of interest" description="Disordered" evidence="1">
    <location>
        <begin position="170"/>
        <end position="218"/>
    </location>
</feature>
<dbReference type="GO" id="GO:0016740">
    <property type="term" value="F:transferase activity"/>
    <property type="evidence" value="ECO:0007669"/>
    <property type="project" value="UniProtKB-KW"/>
</dbReference>
<feature type="region of interest" description="Disordered" evidence="1">
    <location>
        <begin position="128"/>
        <end position="148"/>
    </location>
</feature>
<evidence type="ECO:0000313" key="3">
    <source>
        <dbReference type="Proteomes" id="UP000498740"/>
    </source>
</evidence>
<dbReference type="PANTHER" id="PTHR42791:SF1">
    <property type="entry name" value="N-ACETYLTRANSFERASE DOMAIN-CONTAINING PROTEIN"/>
    <property type="match status" value="1"/>
</dbReference>
<dbReference type="PANTHER" id="PTHR42791">
    <property type="entry name" value="GNAT FAMILY ACETYLTRANSFERASE"/>
    <property type="match status" value="1"/>
</dbReference>
<dbReference type="InterPro" id="IPR016181">
    <property type="entry name" value="Acyl_CoA_acyltransferase"/>
</dbReference>
<dbReference type="EMBL" id="BLWD01000001">
    <property type="protein sequence ID" value="GFN07056.1"/>
    <property type="molecule type" value="Genomic_DNA"/>
</dbReference>
<organism evidence="2 3">
    <name type="scientific">Streptomyces microflavus</name>
    <name type="common">Streptomyces lipmanii</name>
    <dbReference type="NCBI Taxonomy" id="1919"/>
    <lineage>
        <taxon>Bacteria</taxon>
        <taxon>Bacillati</taxon>
        <taxon>Actinomycetota</taxon>
        <taxon>Actinomycetes</taxon>
        <taxon>Kitasatosporales</taxon>
        <taxon>Streptomycetaceae</taxon>
        <taxon>Streptomyces</taxon>
    </lineage>
</organism>
<dbReference type="Gene3D" id="3.40.630.30">
    <property type="match status" value="1"/>
</dbReference>
<dbReference type="InterPro" id="IPR052523">
    <property type="entry name" value="Trichothecene_AcTrans"/>
</dbReference>
<dbReference type="Proteomes" id="UP000498740">
    <property type="component" value="Unassembled WGS sequence"/>
</dbReference>
<evidence type="ECO:0000313" key="2">
    <source>
        <dbReference type="EMBL" id="GFN07056.1"/>
    </source>
</evidence>
<dbReference type="SUPFAM" id="SSF55729">
    <property type="entry name" value="Acyl-CoA N-acyltransferases (Nat)"/>
    <property type="match status" value="1"/>
</dbReference>
<gene>
    <name evidence="2" type="ORF">Smic_56120</name>
</gene>
<sequence>MGIRIRQAGQDDRELVVSVLEEAFHHDPVSSWVFPEEAHRRAVHGKFLGVFADITLAEGRIDVAEDGAAVALWLPVPAGAPEEEDPTPALMRQTADPDNERCELVGRLTGKVHPHDRAHSYLLMIGVSPQRQGRGSGPSSSGRSWTAATVTACPPTWRRAAPAAVRSTNGSASASWEAPSNCPTARRCGPCGVSRRRVDPSAEGGTGAVPDRDYSPCS</sequence>